<evidence type="ECO:0000313" key="1">
    <source>
        <dbReference type="EMBL" id="KAG6648212.1"/>
    </source>
</evidence>
<keyword evidence="2" id="KW-1185">Reference proteome</keyword>
<protein>
    <submittedName>
        <fullName evidence="1">Uncharacterized protein</fullName>
    </submittedName>
</protein>
<organism evidence="1 2">
    <name type="scientific">Carya illinoinensis</name>
    <name type="common">Pecan</name>
    <dbReference type="NCBI Taxonomy" id="32201"/>
    <lineage>
        <taxon>Eukaryota</taxon>
        <taxon>Viridiplantae</taxon>
        <taxon>Streptophyta</taxon>
        <taxon>Embryophyta</taxon>
        <taxon>Tracheophyta</taxon>
        <taxon>Spermatophyta</taxon>
        <taxon>Magnoliopsida</taxon>
        <taxon>eudicotyledons</taxon>
        <taxon>Gunneridae</taxon>
        <taxon>Pentapetalae</taxon>
        <taxon>rosids</taxon>
        <taxon>fabids</taxon>
        <taxon>Fagales</taxon>
        <taxon>Juglandaceae</taxon>
        <taxon>Carya</taxon>
    </lineage>
</organism>
<reference evidence="1" key="1">
    <citation type="submission" date="2020-12" db="EMBL/GenBank/DDBJ databases">
        <title>WGS assembly of Carya illinoinensis cv. Pawnee.</title>
        <authorList>
            <person name="Platts A."/>
            <person name="Shu S."/>
            <person name="Wright S."/>
            <person name="Barry K."/>
            <person name="Edger P."/>
            <person name="Pires J.C."/>
            <person name="Schmutz J."/>
        </authorList>
    </citation>
    <scope>NUCLEOTIDE SEQUENCE</scope>
    <source>
        <tissue evidence="1">Leaf</tissue>
    </source>
</reference>
<accession>A0A8T1Q4N4</accession>
<name>A0A8T1Q4N4_CARIL</name>
<dbReference type="AlphaFoldDB" id="A0A8T1Q4N4"/>
<dbReference type="EMBL" id="CM031815">
    <property type="protein sequence ID" value="KAG6648212.1"/>
    <property type="molecule type" value="Genomic_DNA"/>
</dbReference>
<gene>
    <name evidence="1" type="ORF">CIPAW_07G132200</name>
</gene>
<evidence type="ECO:0000313" key="2">
    <source>
        <dbReference type="Proteomes" id="UP000811609"/>
    </source>
</evidence>
<proteinExistence type="predicted"/>
<dbReference type="Proteomes" id="UP000811609">
    <property type="component" value="Chromosome 7"/>
</dbReference>
<sequence length="99" mass="11910">MYKYCQKARTYSTFKRIQIRSIEMSYILTNISGSSESQGITRYGLFQKLLINVKFRTRFLCRRVLSNSSIHIWFTYRRNTYFVIAVKRISTQKFADIEK</sequence>
<comment type="caution">
    <text evidence="1">The sequence shown here is derived from an EMBL/GenBank/DDBJ whole genome shotgun (WGS) entry which is preliminary data.</text>
</comment>